<dbReference type="Proteomes" id="UP000027946">
    <property type="component" value="Unassembled WGS sequence"/>
</dbReference>
<proteinExistence type="predicted"/>
<dbReference type="Pfam" id="PF05437">
    <property type="entry name" value="AzlD"/>
    <property type="match status" value="1"/>
</dbReference>
<keyword evidence="1" id="KW-1133">Transmembrane helix</keyword>
<dbReference type="OrthoDB" id="9811308at2"/>
<protein>
    <recommendedName>
        <fullName evidence="4">Branched-chain amino acid transport</fullName>
    </recommendedName>
</protein>
<dbReference type="InterPro" id="IPR008407">
    <property type="entry name" value="Brnchd-chn_aa_trnsp_AzlD"/>
</dbReference>
<evidence type="ECO:0008006" key="4">
    <source>
        <dbReference type="Google" id="ProtNLM"/>
    </source>
</evidence>
<sequence>MSKVYMVILGMMVVTYVPRVLPFYILEKINLSQQARRSLTYIPYAALGAMVIPEGVSAVPGHPVVSTMALGVAALLICIRENLFVAVIGSMLFAYACLSFI</sequence>
<evidence type="ECO:0000313" key="2">
    <source>
        <dbReference type="EMBL" id="KDR95522.1"/>
    </source>
</evidence>
<feature type="transmembrane region" description="Helical" evidence="1">
    <location>
        <begin position="38"/>
        <end position="56"/>
    </location>
</feature>
<feature type="transmembrane region" description="Helical" evidence="1">
    <location>
        <begin position="6"/>
        <end position="26"/>
    </location>
</feature>
<accession>A0A069RMW4</accession>
<dbReference type="EMBL" id="JJMM01000010">
    <property type="protein sequence ID" value="KDR95522.1"/>
    <property type="molecule type" value="Genomic_DNA"/>
</dbReference>
<dbReference type="STRING" id="1121324.CLIT_10c02490"/>
<feature type="transmembrane region" description="Helical" evidence="1">
    <location>
        <begin position="68"/>
        <end position="98"/>
    </location>
</feature>
<keyword evidence="3" id="KW-1185">Reference proteome</keyword>
<comment type="caution">
    <text evidence="2">The sequence shown here is derived from an EMBL/GenBank/DDBJ whole genome shotgun (WGS) entry which is preliminary data.</text>
</comment>
<evidence type="ECO:0000256" key="1">
    <source>
        <dbReference type="SAM" id="Phobius"/>
    </source>
</evidence>
<gene>
    <name evidence="2" type="ORF">CLIT_10c02490</name>
</gene>
<keyword evidence="1" id="KW-0812">Transmembrane</keyword>
<dbReference type="AlphaFoldDB" id="A0A069RMW4"/>
<organism evidence="2 3">
    <name type="scientific">Peptoclostridium litorale DSM 5388</name>
    <dbReference type="NCBI Taxonomy" id="1121324"/>
    <lineage>
        <taxon>Bacteria</taxon>
        <taxon>Bacillati</taxon>
        <taxon>Bacillota</taxon>
        <taxon>Clostridia</taxon>
        <taxon>Peptostreptococcales</taxon>
        <taxon>Peptoclostridiaceae</taxon>
        <taxon>Peptoclostridium</taxon>
    </lineage>
</organism>
<dbReference type="RefSeq" id="WP_052636046.1">
    <property type="nucleotide sequence ID" value="NZ_FSRH01000010.1"/>
</dbReference>
<name>A0A069RMW4_PEPLI</name>
<reference evidence="2 3" key="1">
    <citation type="submission" date="2014-03" db="EMBL/GenBank/DDBJ databases">
        <title>Genome sequence of Clostridium litorale W6, DSM 5388.</title>
        <authorList>
            <person name="Poehlein A."/>
            <person name="Jagirdar A."/>
            <person name="Khonsari B."/>
            <person name="Chibani C.M."/>
            <person name="Gutierrez Gutierrez D.A."/>
            <person name="Davydova E."/>
            <person name="Alghaithi H.S."/>
            <person name="Nair K.P."/>
            <person name="Dhamotharan K."/>
            <person name="Chandran L."/>
            <person name="G W."/>
            <person name="Daniel R."/>
        </authorList>
    </citation>
    <scope>NUCLEOTIDE SEQUENCE [LARGE SCALE GENOMIC DNA]</scope>
    <source>
        <strain evidence="2 3">W6</strain>
    </source>
</reference>
<dbReference type="eggNOG" id="COG4392">
    <property type="taxonomic scope" value="Bacteria"/>
</dbReference>
<keyword evidence="1" id="KW-0472">Membrane</keyword>
<evidence type="ECO:0000313" key="3">
    <source>
        <dbReference type="Proteomes" id="UP000027946"/>
    </source>
</evidence>